<evidence type="ECO:0000256" key="1">
    <source>
        <dbReference type="SAM" id="Phobius"/>
    </source>
</evidence>
<reference evidence="2 4" key="1">
    <citation type="journal article" date="2014" name="ISME J.">
        <title>Trehalose/2-sulfotrehalose biosynthesis and glycine-betaine uptake are widely spread mechanisms for osmoadaptation in the Halobacteriales.</title>
        <authorList>
            <person name="Youssef N.H."/>
            <person name="Savage-Ashlock K.N."/>
            <person name="McCully A.L."/>
            <person name="Luedtke B."/>
            <person name="Shaw E.I."/>
            <person name="Hoff W.D."/>
            <person name="Elshahed M.S."/>
        </authorList>
    </citation>
    <scope>NUCLEOTIDE SEQUENCE [LARGE SCALE GENOMIC DNA]</scope>
    <source>
        <strain evidence="2 4">DX253</strain>
    </source>
</reference>
<dbReference type="eggNOG" id="ENOG502N5K8">
    <property type="taxonomic scope" value="Archaea"/>
</dbReference>
<sequence>MAGIHIVVPWFLAIPLALLCAAWVYRDAKERRMDTADMWAVGMFIGFFIPPFIGAIIVYAVYLRKRNRRRGEPYAVPAE</sequence>
<keyword evidence="5" id="KW-1185">Reference proteome</keyword>
<dbReference type="EMBL" id="FRAN01000002">
    <property type="protein sequence ID" value="SHK48984.1"/>
    <property type="molecule type" value="Genomic_DNA"/>
</dbReference>
<keyword evidence="1" id="KW-1133">Transmembrane helix</keyword>
<keyword evidence="1" id="KW-0812">Transmembrane</keyword>
<protein>
    <submittedName>
        <fullName evidence="2">Uncharacterized protein</fullName>
    </submittedName>
</protein>
<evidence type="ECO:0000313" key="2">
    <source>
        <dbReference type="EMBL" id="EFW93240.1"/>
    </source>
</evidence>
<dbReference type="STRING" id="797209.GCA_000376445_01161"/>
<name>E7QQH6_HALPU</name>
<dbReference type="Proteomes" id="UP000003751">
    <property type="component" value="Unassembled WGS sequence"/>
</dbReference>
<reference evidence="3" key="2">
    <citation type="submission" date="2016-11" db="EMBL/GenBank/DDBJ databases">
        <authorList>
            <person name="Jaros S."/>
            <person name="Januszkiewicz K."/>
            <person name="Wedrychowicz H."/>
        </authorList>
    </citation>
    <scope>NUCLEOTIDE SEQUENCE [LARGE SCALE GENOMIC DNA]</scope>
    <source>
        <strain evidence="3">DX253</strain>
    </source>
</reference>
<dbReference type="RefSeq" id="WP_007977697.1">
    <property type="nucleotide sequence ID" value="NZ_AEMG01000004.1"/>
</dbReference>
<feature type="transmembrane region" description="Helical" evidence="1">
    <location>
        <begin position="7"/>
        <end position="26"/>
    </location>
</feature>
<keyword evidence="1" id="KW-0472">Membrane</keyword>
<evidence type="ECO:0000313" key="4">
    <source>
        <dbReference type="Proteomes" id="UP000003751"/>
    </source>
</evidence>
<feature type="transmembrane region" description="Helical" evidence="1">
    <location>
        <begin position="38"/>
        <end position="62"/>
    </location>
</feature>
<dbReference type="PATRIC" id="fig|797209.4.peg.1038"/>
<dbReference type="Proteomes" id="UP000184203">
    <property type="component" value="Unassembled WGS sequence"/>
</dbReference>
<evidence type="ECO:0000313" key="5">
    <source>
        <dbReference type="Proteomes" id="UP000184203"/>
    </source>
</evidence>
<organism evidence="2 4">
    <name type="scientific">Haladaptatus paucihalophilus DX253</name>
    <dbReference type="NCBI Taxonomy" id="797209"/>
    <lineage>
        <taxon>Archaea</taxon>
        <taxon>Methanobacteriati</taxon>
        <taxon>Methanobacteriota</taxon>
        <taxon>Stenosarchaea group</taxon>
        <taxon>Halobacteria</taxon>
        <taxon>Halobacteriales</taxon>
        <taxon>Haladaptataceae</taxon>
        <taxon>Haladaptatus</taxon>
    </lineage>
</organism>
<accession>E7QQH6</accession>
<gene>
    <name evidence="3" type="ORF">SAMN05444342_1430</name>
    <name evidence="2" type="ORF">ZOD2009_05232</name>
</gene>
<proteinExistence type="predicted"/>
<reference evidence="5" key="3">
    <citation type="submission" date="2016-11" db="EMBL/GenBank/DDBJ databases">
        <authorList>
            <person name="Varghese N."/>
            <person name="Submissions S."/>
        </authorList>
    </citation>
    <scope>NUCLEOTIDE SEQUENCE [LARGE SCALE GENOMIC DNA]</scope>
    <source>
        <strain evidence="5">DX253</strain>
    </source>
</reference>
<dbReference type="EMBL" id="AEMG01000004">
    <property type="protein sequence ID" value="EFW93240.1"/>
    <property type="molecule type" value="Genomic_DNA"/>
</dbReference>
<dbReference type="OrthoDB" id="248255at2157"/>
<dbReference type="AlphaFoldDB" id="E7QQH6"/>
<evidence type="ECO:0000313" key="3">
    <source>
        <dbReference type="EMBL" id="SHK48984.1"/>
    </source>
</evidence>